<feature type="region of interest" description="Disordered" evidence="1">
    <location>
        <begin position="145"/>
        <end position="178"/>
    </location>
</feature>
<protein>
    <recommendedName>
        <fullName evidence="5">Cupredoxin</fullName>
    </recommendedName>
</protein>
<dbReference type="AlphaFoldDB" id="A0A5C3L7S8"/>
<dbReference type="SUPFAM" id="SSF49503">
    <property type="entry name" value="Cupredoxins"/>
    <property type="match status" value="1"/>
</dbReference>
<dbReference type="EMBL" id="ML210151">
    <property type="protein sequence ID" value="TFK29079.1"/>
    <property type="molecule type" value="Genomic_DNA"/>
</dbReference>
<sequence length="205" mass="21472">MRLINKLPLLFSAVLLSTPAFAAEYRVGVGKDETTGRKGKGFDPSVIHPIAGDVIAFEFRSGVHSAVQSSFDNPCVSNGGFNSGVFTVSDDLDVDAPGLPIVYLTVNSSDSLWFFDEAGGLCHQEAVLAVNPTATQTEVVFKANSHLPPKRPQPSPSPSPEPTGSVREDGAVRGNGAAAASSSQQGLMWMVPALTGLLSLLYVTA</sequence>
<dbReference type="InterPro" id="IPR052953">
    <property type="entry name" value="Ser-rich/MCO-related"/>
</dbReference>
<evidence type="ECO:0000256" key="2">
    <source>
        <dbReference type="SAM" id="SignalP"/>
    </source>
</evidence>
<dbReference type="Proteomes" id="UP000307440">
    <property type="component" value="Unassembled WGS sequence"/>
</dbReference>
<evidence type="ECO:0008006" key="5">
    <source>
        <dbReference type="Google" id="ProtNLM"/>
    </source>
</evidence>
<feature type="compositionally biased region" description="Pro residues" evidence="1">
    <location>
        <begin position="150"/>
        <end position="161"/>
    </location>
</feature>
<reference evidence="3 4" key="1">
    <citation type="journal article" date="2019" name="Nat. Ecol. Evol.">
        <title>Megaphylogeny resolves global patterns of mushroom evolution.</title>
        <authorList>
            <person name="Varga T."/>
            <person name="Krizsan K."/>
            <person name="Foldi C."/>
            <person name="Dima B."/>
            <person name="Sanchez-Garcia M."/>
            <person name="Sanchez-Ramirez S."/>
            <person name="Szollosi G.J."/>
            <person name="Szarkandi J.G."/>
            <person name="Papp V."/>
            <person name="Albert L."/>
            <person name="Andreopoulos W."/>
            <person name="Angelini C."/>
            <person name="Antonin V."/>
            <person name="Barry K.W."/>
            <person name="Bougher N.L."/>
            <person name="Buchanan P."/>
            <person name="Buyck B."/>
            <person name="Bense V."/>
            <person name="Catcheside P."/>
            <person name="Chovatia M."/>
            <person name="Cooper J."/>
            <person name="Damon W."/>
            <person name="Desjardin D."/>
            <person name="Finy P."/>
            <person name="Geml J."/>
            <person name="Haridas S."/>
            <person name="Hughes K."/>
            <person name="Justo A."/>
            <person name="Karasinski D."/>
            <person name="Kautmanova I."/>
            <person name="Kiss B."/>
            <person name="Kocsube S."/>
            <person name="Kotiranta H."/>
            <person name="LaButti K.M."/>
            <person name="Lechner B.E."/>
            <person name="Liimatainen K."/>
            <person name="Lipzen A."/>
            <person name="Lukacs Z."/>
            <person name="Mihaltcheva S."/>
            <person name="Morgado L.N."/>
            <person name="Niskanen T."/>
            <person name="Noordeloos M.E."/>
            <person name="Ohm R.A."/>
            <person name="Ortiz-Santana B."/>
            <person name="Ovrebo C."/>
            <person name="Racz N."/>
            <person name="Riley R."/>
            <person name="Savchenko A."/>
            <person name="Shiryaev A."/>
            <person name="Soop K."/>
            <person name="Spirin V."/>
            <person name="Szebenyi C."/>
            <person name="Tomsovsky M."/>
            <person name="Tulloss R.E."/>
            <person name="Uehling J."/>
            <person name="Grigoriev I.V."/>
            <person name="Vagvolgyi C."/>
            <person name="Papp T."/>
            <person name="Martin F.M."/>
            <person name="Miettinen O."/>
            <person name="Hibbett D.S."/>
            <person name="Nagy L.G."/>
        </authorList>
    </citation>
    <scope>NUCLEOTIDE SEQUENCE [LARGE SCALE GENOMIC DNA]</scope>
    <source>
        <strain evidence="3 4">CBS 121175</strain>
    </source>
</reference>
<keyword evidence="4" id="KW-1185">Reference proteome</keyword>
<feature type="signal peptide" evidence="2">
    <location>
        <begin position="1"/>
        <end position="22"/>
    </location>
</feature>
<dbReference type="PANTHER" id="PTHR34883">
    <property type="entry name" value="SERINE-RICH PROTEIN, PUTATIVE-RELATED-RELATED"/>
    <property type="match status" value="1"/>
</dbReference>
<feature type="chain" id="PRO_5022872195" description="Cupredoxin" evidence="2">
    <location>
        <begin position="23"/>
        <end position="205"/>
    </location>
</feature>
<proteinExistence type="predicted"/>
<dbReference type="PANTHER" id="PTHR34883:SF15">
    <property type="entry name" value="EXTRACELLULAR SERINE-RICH PROTEIN"/>
    <property type="match status" value="1"/>
</dbReference>
<dbReference type="InterPro" id="IPR008972">
    <property type="entry name" value="Cupredoxin"/>
</dbReference>
<accession>A0A5C3L7S8</accession>
<evidence type="ECO:0000313" key="3">
    <source>
        <dbReference type="EMBL" id="TFK29079.1"/>
    </source>
</evidence>
<dbReference type="OrthoDB" id="1921208at2759"/>
<gene>
    <name evidence="3" type="ORF">FA15DRAFT_691307</name>
</gene>
<name>A0A5C3L7S8_COPMA</name>
<evidence type="ECO:0000256" key="1">
    <source>
        <dbReference type="SAM" id="MobiDB-lite"/>
    </source>
</evidence>
<organism evidence="3 4">
    <name type="scientific">Coprinopsis marcescibilis</name>
    <name type="common">Agaric fungus</name>
    <name type="synonym">Psathyrella marcescibilis</name>
    <dbReference type="NCBI Taxonomy" id="230819"/>
    <lineage>
        <taxon>Eukaryota</taxon>
        <taxon>Fungi</taxon>
        <taxon>Dikarya</taxon>
        <taxon>Basidiomycota</taxon>
        <taxon>Agaricomycotina</taxon>
        <taxon>Agaricomycetes</taxon>
        <taxon>Agaricomycetidae</taxon>
        <taxon>Agaricales</taxon>
        <taxon>Agaricineae</taxon>
        <taxon>Psathyrellaceae</taxon>
        <taxon>Coprinopsis</taxon>
    </lineage>
</organism>
<keyword evidence="2" id="KW-0732">Signal</keyword>
<evidence type="ECO:0000313" key="4">
    <source>
        <dbReference type="Proteomes" id="UP000307440"/>
    </source>
</evidence>
<dbReference type="Gene3D" id="2.60.40.420">
    <property type="entry name" value="Cupredoxins - blue copper proteins"/>
    <property type="match status" value="1"/>
</dbReference>
<dbReference type="STRING" id="230819.A0A5C3L7S8"/>